<keyword evidence="3" id="KW-1185">Reference proteome</keyword>
<sequence>MKRRYNPLETSLDNTPTSCKVFGVGMGRNDKAIWTITTSRMGRGECPHLPPRVEGNGIKLVYLGQRKTKRDRSGRALLAAAAGLYDQEMISQTSRFPGQKAAPGLCTEAGGDTAQGGAQPAREPQGVCSSPQGRGKEEKEGGKVEVMLRAKGQILFCRDRVHWIWHHLPEAYTPRKYQCLKKQQHLD</sequence>
<protein>
    <submittedName>
        <fullName evidence="2">Uncharacterized protein</fullName>
    </submittedName>
</protein>
<evidence type="ECO:0000313" key="3">
    <source>
        <dbReference type="Proteomes" id="UP000051836"/>
    </source>
</evidence>
<evidence type="ECO:0000313" key="2">
    <source>
        <dbReference type="EMBL" id="KQK83760.1"/>
    </source>
</evidence>
<accession>A0A0Q3MMH1</accession>
<proteinExistence type="predicted"/>
<dbReference type="EMBL" id="LMAW01001337">
    <property type="protein sequence ID" value="KQK83760.1"/>
    <property type="molecule type" value="Genomic_DNA"/>
</dbReference>
<gene>
    <name evidence="2" type="ORF">AAES_55516</name>
</gene>
<comment type="caution">
    <text evidence="2">The sequence shown here is derived from an EMBL/GenBank/DDBJ whole genome shotgun (WGS) entry which is preliminary data.</text>
</comment>
<name>A0A0Q3MMH1_AMAAE</name>
<reference evidence="2 3" key="1">
    <citation type="submission" date="2015-10" db="EMBL/GenBank/DDBJ databases">
        <authorList>
            <person name="Gilbert D.G."/>
        </authorList>
    </citation>
    <scope>NUCLEOTIDE SEQUENCE [LARGE SCALE GENOMIC DNA]</scope>
    <source>
        <strain evidence="2">FVVF132</strain>
    </source>
</reference>
<organism evidence="2 3">
    <name type="scientific">Amazona aestiva</name>
    <name type="common">Blue-fronted Amazon parrot</name>
    <dbReference type="NCBI Taxonomy" id="12930"/>
    <lineage>
        <taxon>Eukaryota</taxon>
        <taxon>Metazoa</taxon>
        <taxon>Chordata</taxon>
        <taxon>Craniata</taxon>
        <taxon>Vertebrata</taxon>
        <taxon>Euteleostomi</taxon>
        <taxon>Archelosauria</taxon>
        <taxon>Archosauria</taxon>
        <taxon>Dinosauria</taxon>
        <taxon>Saurischia</taxon>
        <taxon>Theropoda</taxon>
        <taxon>Coelurosauria</taxon>
        <taxon>Aves</taxon>
        <taxon>Neognathae</taxon>
        <taxon>Neoaves</taxon>
        <taxon>Telluraves</taxon>
        <taxon>Australaves</taxon>
        <taxon>Psittaciformes</taxon>
        <taxon>Psittacidae</taxon>
        <taxon>Amazona</taxon>
    </lineage>
</organism>
<dbReference type="Proteomes" id="UP000051836">
    <property type="component" value="Unassembled WGS sequence"/>
</dbReference>
<dbReference type="AlphaFoldDB" id="A0A0Q3MMH1"/>
<evidence type="ECO:0000256" key="1">
    <source>
        <dbReference type="SAM" id="MobiDB-lite"/>
    </source>
</evidence>
<feature type="region of interest" description="Disordered" evidence="1">
    <location>
        <begin position="110"/>
        <end position="142"/>
    </location>
</feature>